<dbReference type="InterPro" id="IPR007016">
    <property type="entry name" value="O-antigen_ligase-rel_domated"/>
</dbReference>
<accession>A0A412T7N2</accession>
<name>A0A412T7N2_9FIRM</name>
<feature type="transmembrane region" description="Helical" evidence="5">
    <location>
        <begin position="35"/>
        <end position="53"/>
    </location>
</feature>
<evidence type="ECO:0000313" key="8">
    <source>
        <dbReference type="Proteomes" id="UP000285693"/>
    </source>
</evidence>
<evidence type="ECO:0000256" key="2">
    <source>
        <dbReference type="ARBA" id="ARBA00022692"/>
    </source>
</evidence>
<dbReference type="InterPro" id="IPR051533">
    <property type="entry name" value="WaaL-like"/>
</dbReference>
<evidence type="ECO:0000256" key="4">
    <source>
        <dbReference type="ARBA" id="ARBA00023136"/>
    </source>
</evidence>
<dbReference type="RefSeq" id="WP_117823816.1">
    <property type="nucleotide sequence ID" value="NZ_QRXY01000007.1"/>
</dbReference>
<evidence type="ECO:0000313" key="7">
    <source>
        <dbReference type="EMBL" id="RGU45991.1"/>
    </source>
</evidence>
<keyword evidence="4 5" id="KW-0472">Membrane</keyword>
<dbReference type="EMBL" id="QRXY01000007">
    <property type="protein sequence ID" value="RGU45991.1"/>
    <property type="molecule type" value="Genomic_DNA"/>
</dbReference>
<feature type="domain" description="O-antigen ligase-related" evidence="6">
    <location>
        <begin position="189"/>
        <end position="336"/>
    </location>
</feature>
<evidence type="ECO:0000259" key="6">
    <source>
        <dbReference type="Pfam" id="PF04932"/>
    </source>
</evidence>
<protein>
    <recommendedName>
        <fullName evidence="6">O-antigen ligase-related domain-containing protein</fullName>
    </recommendedName>
</protein>
<feature type="transmembrane region" description="Helical" evidence="5">
    <location>
        <begin position="358"/>
        <end position="379"/>
    </location>
</feature>
<dbReference type="Proteomes" id="UP000285693">
    <property type="component" value="Unassembled WGS sequence"/>
</dbReference>
<comment type="subcellular location">
    <subcellularLocation>
        <location evidence="1">Membrane</location>
        <topology evidence="1">Multi-pass membrane protein</topology>
    </subcellularLocation>
</comment>
<feature type="transmembrane region" description="Helical" evidence="5">
    <location>
        <begin position="187"/>
        <end position="219"/>
    </location>
</feature>
<keyword evidence="3 5" id="KW-1133">Transmembrane helix</keyword>
<evidence type="ECO:0000256" key="3">
    <source>
        <dbReference type="ARBA" id="ARBA00022989"/>
    </source>
</evidence>
<feature type="transmembrane region" description="Helical" evidence="5">
    <location>
        <begin position="231"/>
        <end position="250"/>
    </location>
</feature>
<feature type="transmembrane region" description="Helical" evidence="5">
    <location>
        <begin position="65"/>
        <end position="83"/>
    </location>
</feature>
<comment type="caution">
    <text evidence="7">The sequence shown here is derived from an EMBL/GenBank/DDBJ whole genome shotgun (WGS) entry which is preliminary data.</text>
</comment>
<gene>
    <name evidence="7" type="ORF">DWW65_07180</name>
</gene>
<organism evidence="7 8">
    <name type="scientific">Coprococcus comes</name>
    <dbReference type="NCBI Taxonomy" id="410072"/>
    <lineage>
        <taxon>Bacteria</taxon>
        <taxon>Bacillati</taxon>
        <taxon>Bacillota</taxon>
        <taxon>Clostridia</taxon>
        <taxon>Lachnospirales</taxon>
        <taxon>Lachnospiraceae</taxon>
        <taxon>Coprococcus</taxon>
    </lineage>
</organism>
<dbReference type="AlphaFoldDB" id="A0A412T7N2"/>
<evidence type="ECO:0000256" key="5">
    <source>
        <dbReference type="SAM" id="Phobius"/>
    </source>
</evidence>
<keyword evidence="2 5" id="KW-0812">Transmembrane</keyword>
<feature type="transmembrane region" description="Helical" evidence="5">
    <location>
        <begin position="12"/>
        <end position="29"/>
    </location>
</feature>
<dbReference type="PANTHER" id="PTHR37422:SF17">
    <property type="entry name" value="O-ANTIGEN LIGASE"/>
    <property type="match status" value="1"/>
</dbReference>
<evidence type="ECO:0000256" key="1">
    <source>
        <dbReference type="ARBA" id="ARBA00004141"/>
    </source>
</evidence>
<feature type="transmembrane region" description="Helical" evidence="5">
    <location>
        <begin position="89"/>
        <end position="108"/>
    </location>
</feature>
<feature type="transmembrane region" description="Helical" evidence="5">
    <location>
        <begin position="385"/>
        <end position="404"/>
    </location>
</feature>
<feature type="transmembrane region" description="Helical" evidence="5">
    <location>
        <begin position="162"/>
        <end position="181"/>
    </location>
</feature>
<feature type="transmembrane region" description="Helical" evidence="5">
    <location>
        <begin position="328"/>
        <end position="346"/>
    </location>
</feature>
<sequence length="406" mass="46740">MTIKISKIKYIGFYYCIIYTMTRACLGSLFGKLPFLLFIVLLCLYILAYILTYKFQKQKIVKNNFYFGYMLYILFIIMSILVIRNSSTYAIYEYVFYLLWLFPVCYMINGNIFENILKCYEIMGIVLSVEAIWEFTTGNLPYRVSVEQQVIRRACGLVGTPLTLGMIFACITLIAIYMGLINSKKHFIVAAFTFIGLLMTQSRGPLVGFVVGFIILGFLEQYKKTKKIYNVFLKSIFKIVVFILILMILFELLYDKIPFIQTIYLRIQTITAWNGTDNSNDLRQHYWQVGIEYFKQHPILGYGVSTSGTHSSTGINVESGVIKKFMETGIIGATLYYVTFGGNFLSSIKKCVRKDVKYYPLATAIIITIFIENIVLQIIESSATFMLFIIFFTYLYMAGGGKILEE</sequence>
<dbReference type="Pfam" id="PF04932">
    <property type="entry name" value="Wzy_C"/>
    <property type="match status" value="1"/>
</dbReference>
<reference evidence="7 8" key="1">
    <citation type="submission" date="2018-08" db="EMBL/GenBank/DDBJ databases">
        <title>A genome reference for cultivated species of the human gut microbiota.</title>
        <authorList>
            <person name="Zou Y."/>
            <person name="Xue W."/>
            <person name="Luo G."/>
        </authorList>
    </citation>
    <scope>NUCLEOTIDE SEQUENCE [LARGE SCALE GENOMIC DNA]</scope>
    <source>
        <strain evidence="7 8">AF16-31</strain>
    </source>
</reference>
<dbReference type="GO" id="GO:0016020">
    <property type="term" value="C:membrane"/>
    <property type="evidence" value="ECO:0007669"/>
    <property type="project" value="UniProtKB-SubCell"/>
</dbReference>
<dbReference type="PANTHER" id="PTHR37422">
    <property type="entry name" value="TEICHURONIC ACID BIOSYNTHESIS PROTEIN TUAE"/>
    <property type="match status" value="1"/>
</dbReference>
<proteinExistence type="predicted"/>